<accession>A0A5E4N4P7</accession>
<dbReference type="InterPro" id="IPR000477">
    <property type="entry name" value="RT_dom"/>
</dbReference>
<dbReference type="EMBL" id="CABPRJ010001499">
    <property type="protein sequence ID" value="VVC38778.1"/>
    <property type="molecule type" value="Genomic_DNA"/>
</dbReference>
<dbReference type="SUPFAM" id="SSF56672">
    <property type="entry name" value="DNA/RNA polymerases"/>
    <property type="match status" value="1"/>
</dbReference>
<dbReference type="Pfam" id="PF00078">
    <property type="entry name" value="RVT_1"/>
    <property type="match status" value="1"/>
</dbReference>
<dbReference type="PROSITE" id="PS50878">
    <property type="entry name" value="RT_POL"/>
    <property type="match status" value="1"/>
</dbReference>
<proteinExistence type="predicted"/>
<evidence type="ECO:0000313" key="2">
    <source>
        <dbReference type="EMBL" id="VVC38778.1"/>
    </source>
</evidence>
<dbReference type="Proteomes" id="UP000325440">
    <property type="component" value="Unassembled WGS sequence"/>
</dbReference>
<sequence>MHPEFLINCGPNTRKWLSKFYTDIQQSGTLPPELRKSKIIAIVKPGKSNDRPENYRPIALLSACYKLLERIIYNRISPIILNTIPVEQAGFRPGRSCSDQVLSLTTYIEAGFRNRLKSAAVFIDLTAAYDTVWRQGLLYRLLHTIRCRNTVQLINTILTNRSFKVHMNDKISNSRTLNNGLAQGSVLAPLLFNVYIADLPMTHSIKFAYADDLAIVNSTHRPQ</sequence>
<protein>
    <submittedName>
        <fullName evidence="2">Reverse transcriptase domain</fullName>
    </submittedName>
</protein>
<gene>
    <name evidence="2" type="ORF">CINCED_3A016351</name>
</gene>
<feature type="domain" description="Reverse transcriptase" evidence="1">
    <location>
        <begin position="23"/>
        <end position="223"/>
    </location>
</feature>
<dbReference type="CDD" id="cd01650">
    <property type="entry name" value="RT_nLTR_like"/>
    <property type="match status" value="1"/>
</dbReference>
<keyword evidence="3" id="KW-1185">Reference proteome</keyword>
<dbReference type="PANTHER" id="PTHR36688">
    <property type="entry name" value="ENDO/EXONUCLEASE/PHOSPHATASE DOMAIN-CONTAINING PROTEIN"/>
    <property type="match status" value="1"/>
</dbReference>
<organism evidence="2 3">
    <name type="scientific">Cinara cedri</name>
    <dbReference type="NCBI Taxonomy" id="506608"/>
    <lineage>
        <taxon>Eukaryota</taxon>
        <taxon>Metazoa</taxon>
        <taxon>Ecdysozoa</taxon>
        <taxon>Arthropoda</taxon>
        <taxon>Hexapoda</taxon>
        <taxon>Insecta</taxon>
        <taxon>Pterygota</taxon>
        <taxon>Neoptera</taxon>
        <taxon>Paraneoptera</taxon>
        <taxon>Hemiptera</taxon>
        <taxon>Sternorrhyncha</taxon>
        <taxon>Aphidomorpha</taxon>
        <taxon>Aphidoidea</taxon>
        <taxon>Aphididae</taxon>
        <taxon>Lachninae</taxon>
        <taxon>Cinara</taxon>
    </lineage>
</organism>
<keyword evidence="2" id="KW-0548">Nucleotidyltransferase</keyword>
<keyword evidence="2" id="KW-0808">Transferase</keyword>
<reference evidence="2 3" key="1">
    <citation type="submission" date="2019-08" db="EMBL/GenBank/DDBJ databases">
        <authorList>
            <person name="Alioto T."/>
            <person name="Alioto T."/>
            <person name="Gomez Garrido J."/>
        </authorList>
    </citation>
    <scope>NUCLEOTIDE SEQUENCE [LARGE SCALE GENOMIC DNA]</scope>
</reference>
<dbReference type="InterPro" id="IPR052560">
    <property type="entry name" value="RdDP_mobile_element"/>
</dbReference>
<dbReference type="PANTHER" id="PTHR36688:SF1">
    <property type="entry name" value="ENDONUCLEASE_EXONUCLEASE_PHOSPHATASE DOMAIN-CONTAINING PROTEIN"/>
    <property type="match status" value="1"/>
</dbReference>
<dbReference type="GO" id="GO:0003964">
    <property type="term" value="F:RNA-directed DNA polymerase activity"/>
    <property type="evidence" value="ECO:0007669"/>
    <property type="project" value="UniProtKB-KW"/>
</dbReference>
<dbReference type="OrthoDB" id="6626419at2759"/>
<keyword evidence="2" id="KW-0695">RNA-directed DNA polymerase</keyword>
<dbReference type="AlphaFoldDB" id="A0A5E4N4P7"/>
<evidence type="ECO:0000313" key="3">
    <source>
        <dbReference type="Proteomes" id="UP000325440"/>
    </source>
</evidence>
<name>A0A5E4N4P7_9HEMI</name>
<evidence type="ECO:0000259" key="1">
    <source>
        <dbReference type="PROSITE" id="PS50878"/>
    </source>
</evidence>
<dbReference type="InterPro" id="IPR043502">
    <property type="entry name" value="DNA/RNA_pol_sf"/>
</dbReference>